<dbReference type="Pfam" id="PF00672">
    <property type="entry name" value="HAMP"/>
    <property type="match status" value="1"/>
</dbReference>
<dbReference type="Pfam" id="PF02518">
    <property type="entry name" value="HATPase_c"/>
    <property type="match status" value="1"/>
</dbReference>
<evidence type="ECO:0000313" key="14">
    <source>
        <dbReference type="EMBL" id="KTQ85328.1"/>
    </source>
</evidence>
<sequence length="472" mass="51260">MTRIRDLWRVTAFRLSAIYLCLFAVFAAILLFYVTGSAASILQTQNRDTINEEIDELGRIYQNSGLVGLVRSIDRRSRQPGASLYLMTDATGRILAGNVESLEAGVLDDPGFVSHAFRYARFTEDPDDRYHSAIAQVIQLPNGLRVLVGRDQTELDRIRLVVRNALILALGLMSVGALIAWFLVGRSALHRLDNMSVSTARIMAGDLNERLPVAGTGDEFDRLSENLNVLLARISHLQEGLRQVSDNIAHDLKTPLTRLRNRVESALGGAHTASEPELRGALEGVMAEADGMIRTFDALLMISRVEAGSHPALKTQVDIAAIVRDVTELYEPSAEDEGGALEVEAPDSLMAEVSRELIAQALSNLIDNALKYGLPAEAALRIRVELTAEDRSFSLSVADNGAGIPADKRARVLERFYRLDESRTKPGSGLGLSLVQAIAGIHGGTMMLDDAAPGLIVRLHIPIEGGQIADEG</sequence>
<keyword evidence="8 11" id="KW-1133">Transmembrane helix</keyword>
<dbReference type="GO" id="GO:0005886">
    <property type="term" value="C:plasma membrane"/>
    <property type="evidence" value="ECO:0007669"/>
    <property type="project" value="TreeGrafter"/>
</dbReference>
<dbReference type="InterPro" id="IPR005467">
    <property type="entry name" value="His_kinase_dom"/>
</dbReference>
<dbReference type="InterPro" id="IPR003594">
    <property type="entry name" value="HATPase_dom"/>
</dbReference>
<dbReference type="Pfam" id="PF00512">
    <property type="entry name" value="HisKA"/>
    <property type="match status" value="1"/>
</dbReference>
<dbReference type="Proteomes" id="UP000078272">
    <property type="component" value="Unassembled WGS sequence"/>
</dbReference>
<dbReference type="InterPro" id="IPR003661">
    <property type="entry name" value="HisK_dim/P_dom"/>
</dbReference>
<accession>A0A175R3I7</accession>
<evidence type="ECO:0000256" key="4">
    <source>
        <dbReference type="ARBA" id="ARBA00022553"/>
    </source>
</evidence>
<dbReference type="EC" id="2.7.13.3" evidence="3"/>
<evidence type="ECO:0000259" key="13">
    <source>
        <dbReference type="PROSITE" id="PS50885"/>
    </source>
</evidence>
<dbReference type="PRINTS" id="PR00344">
    <property type="entry name" value="BCTRLSENSOR"/>
</dbReference>
<keyword evidence="6 11" id="KW-0812">Transmembrane</keyword>
<dbReference type="SUPFAM" id="SSF158472">
    <property type="entry name" value="HAMP domain-like"/>
    <property type="match status" value="1"/>
</dbReference>
<evidence type="ECO:0000256" key="3">
    <source>
        <dbReference type="ARBA" id="ARBA00012438"/>
    </source>
</evidence>
<dbReference type="InterPro" id="IPR004358">
    <property type="entry name" value="Sig_transdc_His_kin-like_C"/>
</dbReference>
<evidence type="ECO:0000313" key="15">
    <source>
        <dbReference type="Proteomes" id="UP000078272"/>
    </source>
</evidence>
<dbReference type="AlphaFoldDB" id="A0A175R3I7"/>
<dbReference type="SUPFAM" id="SSF47384">
    <property type="entry name" value="Homodimeric domain of signal transducing histidine kinase"/>
    <property type="match status" value="1"/>
</dbReference>
<organism evidence="14 15">
    <name type="scientific">Aureimonas ureilytica</name>
    <dbReference type="NCBI Taxonomy" id="401562"/>
    <lineage>
        <taxon>Bacteria</taxon>
        <taxon>Pseudomonadati</taxon>
        <taxon>Pseudomonadota</taxon>
        <taxon>Alphaproteobacteria</taxon>
        <taxon>Hyphomicrobiales</taxon>
        <taxon>Aurantimonadaceae</taxon>
        <taxon>Aureimonas</taxon>
    </lineage>
</organism>
<dbReference type="InterPro" id="IPR050428">
    <property type="entry name" value="TCS_sensor_his_kinase"/>
</dbReference>
<evidence type="ECO:0000256" key="2">
    <source>
        <dbReference type="ARBA" id="ARBA00004370"/>
    </source>
</evidence>
<evidence type="ECO:0000256" key="9">
    <source>
        <dbReference type="ARBA" id="ARBA00023012"/>
    </source>
</evidence>
<proteinExistence type="predicted"/>
<name>A0A175R3I7_9HYPH</name>
<dbReference type="SMART" id="SM00304">
    <property type="entry name" value="HAMP"/>
    <property type="match status" value="1"/>
</dbReference>
<dbReference type="InterPro" id="IPR003660">
    <property type="entry name" value="HAMP_dom"/>
</dbReference>
<comment type="subcellular location">
    <subcellularLocation>
        <location evidence="2">Membrane</location>
    </subcellularLocation>
</comment>
<dbReference type="SUPFAM" id="SSF55874">
    <property type="entry name" value="ATPase domain of HSP90 chaperone/DNA topoisomerase II/histidine kinase"/>
    <property type="match status" value="1"/>
</dbReference>
<dbReference type="PROSITE" id="PS50885">
    <property type="entry name" value="HAMP"/>
    <property type="match status" value="1"/>
</dbReference>
<keyword evidence="7 14" id="KW-0418">Kinase</keyword>
<dbReference type="InterPro" id="IPR036097">
    <property type="entry name" value="HisK_dim/P_sf"/>
</dbReference>
<dbReference type="EMBL" id="LDPZ01000061">
    <property type="protein sequence ID" value="KTQ85328.1"/>
    <property type="molecule type" value="Genomic_DNA"/>
</dbReference>
<keyword evidence="4" id="KW-0597">Phosphoprotein</keyword>
<evidence type="ECO:0000256" key="5">
    <source>
        <dbReference type="ARBA" id="ARBA00022679"/>
    </source>
</evidence>
<dbReference type="Gene3D" id="6.10.340.10">
    <property type="match status" value="1"/>
</dbReference>
<dbReference type="PATRIC" id="fig|401562.3.peg.4440"/>
<evidence type="ECO:0000256" key="8">
    <source>
        <dbReference type="ARBA" id="ARBA00022989"/>
    </source>
</evidence>
<dbReference type="Gene3D" id="1.10.287.130">
    <property type="match status" value="1"/>
</dbReference>
<dbReference type="Gene3D" id="3.30.565.10">
    <property type="entry name" value="Histidine kinase-like ATPase, C-terminal domain"/>
    <property type="match status" value="1"/>
</dbReference>
<evidence type="ECO:0000256" key="7">
    <source>
        <dbReference type="ARBA" id="ARBA00022777"/>
    </source>
</evidence>
<dbReference type="CDD" id="cd06225">
    <property type="entry name" value="HAMP"/>
    <property type="match status" value="1"/>
</dbReference>
<dbReference type="SMART" id="SM00387">
    <property type="entry name" value="HATPase_c"/>
    <property type="match status" value="1"/>
</dbReference>
<evidence type="ECO:0000256" key="10">
    <source>
        <dbReference type="ARBA" id="ARBA00023136"/>
    </source>
</evidence>
<keyword evidence="10 11" id="KW-0472">Membrane</keyword>
<keyword evidence="5" id="KW-0808">Transferase</keyword>
<feature type="transmembrane region" description="Helical" evidence="11">
    <location>
        <begin position="12"/>
        <end position="34"/>
    </location>
</feature>
<dbReference type="STRING" id="401562.NS365_12935"/>
<dbReference type="PROSITE" id="PS50109">
    <property type="entry name" value="HIS_KIN"/>
    <property type="match status" value="1"/>
</dbReference>
<dbReference type="CDD" id="cd00082">
    <property type="entry name" value="HisKA"/>
    <property type="match status" value="1"/>
</dbReference>
<protein>
    <recommendedName>
        <fullName evidence="3">histidine kinase</fullName>
        <ecNumber evidence="3">2.7.13.3</ecNumber>
    </recommendedName>
</protein>
<feature type="transmembrane region" description="Helical" evidence="11">
    <location>
        <begin position="165"/>
        <end position="184"/>
    </location>
</feature>
<gene>
    <name evidence="14" type="ORF">NS226_20085</name>
</gene>
<dbReference type="SMART" id="SM00388">
    <property type="entry name" value="HisKA"/>
    <property type="match status" value="1"/>
</dbReference>
<dbReference type="InterPro" id="IPR036890">
    <property type="entry name" value="HATPase_C_sf"/>
</dbReference>
<feature type="domain" description="HAMP" evidence="13">
    <location>
        <begin position="186"/>
        <end position="239"/>
    </location>
</feature>
<evidence type="ECO:0000256" key="11">
    <source>
        <dbReference type="SAM" id="Phobius"/>
    </source>
</evidence>
<evidence type="ECO:0000256" key="6">
    <source>
        <dbReference type="ARBA" id="ARBA00022692"/>
    </source>
</evidence>
<evidence type="ECO:0000256" key="1">
    <source>
        <dbReference type="ARBA" id="ARBA00000085"/>
    </source>
</evidence>
<dbReference type="PANTHER" id="PTHR45436">
    <property type="entry name" value="SENSOR HISTIDINE KINASE YKOH"/>
    <property type="match status" value="1"/>
</dbReference>
<evidence type="ECO:0000259" key="12">
    <source>
        <dbReference type="PROSITE" id="PS50109"/>
    </source>
</evidence>
<keyword evidence="9" id="KW-0902">Two-component regulatory system</keyword>
<dbReference type="CDD" id="cd00075">
    <property type="entry name" value="HATPase"/>
    <property type="match status" value="1"/>
</dbReference>
<reference evidence="14 15" key="1">
    <citation type="journal article" date="2016" name="Front. Microbiol.">
        <title>Genomic Resource of Rice Seed Associated Bacteria.</title>
        <authorList>
            <person name="Midha S."/>
            <person name="Bansal K."/>
            <person name="Sharma S."/>
            <person name="Kumar N."/>
            <person name="Patil P.P."/>
            <person name="Chaudhry V."/>
            <person name="Patil P.B."/>
        </authorList>
    </citation>
    <scope>NUCLEOTIDE SEQUENCE [LARGE SCALE GENOMIC DNA]</scope>
    <source>
        <strain evidence="14 15">NS226</strain>
    </source>
</reference>
<dbReference type="GO" id="GO:0000155">
    <property type="term" value="F:phosphorelay sensor kinase activity"/>
    <property type="evidence" value="ECO:0007669"/>
    <property type="project" value="InterPro"/>
</dbReference>
<dbReference type="PANTHER" id="PTHR45436:SF8">
    <property type="entry name" value="HISTIDINE KINASE"/>
    <property type="match status" value="1"/>
</dbReference>
<comment type="caution">
    <text evidence="14">The sequence shown here is derived from an EMBL/GenBank/DDBJ whole genome shotgun (WGS) entry which is preliminary data.</text>
</comment>
<comment type="catalytic activity">
    <reaction evidence="1">
        <text>ATP + protein L-histidine = ADP + protein N-phospho-L-histidine.</text>
        <dbReference type="EC" id="2.7.13.3"/>
    </reaction>
</comment>
<dbReference type="RefSeq" id="WP_058636479.1">
    <property type="nucleotide sequence ID" value="NZ_LDPZ01000061.1"/>
</dbReference>
<feature type="domain" description="Histidine kinase" evidence="12">
    <location>
        <begin position="247"/>
        <end position="465"/>
    </location>
</feature>